<dbReference type="InterPro" id="IPR008557">
    <property type="entry name" value="PhoX"/>
</dbReference>
<dbReference type="Pfam" id="PF05787">
    <property type="entry name" value="PhoX"/>
    <property type="match status" value="1"/>
</dbReference>
<dbReference type="RefSeq" id="WP_024568987.1">
    <property type="nucleotide sequence ID" value="NZ_CP037901.1"/>
</dbReference>
<name>A0A482IS11_9BURK</name>
<reference evidence="1 2" key="1">
    <citation type="submission" date="2019-03" db="EMBL/GenBank/DDBJ databases">
        <title>Comparative insights into the high quality Complete genome sequence of highly metal resistant Cupriavidus metallidurans strain BS1 isolated from a gold-copper mine.</title>
        <authorList>
            <person name="Mazhar H.S."/>
            <person name="Rensing C."/>
        </authorList>
    </citation>
    <scope>NUCLEOTIDE SEQUENCE [LARGE SCALE GENOMIC DNA]</scope>
    <source>
        <strain evidence="1 2">BS1</strain>
    </source>
</reference>
<evidence type="ECO:0000313" key="2">
    <source>
        <dbReference type="Proteomes" id="UP000253772"/>
    </source>
</evidence>
<dbReference type="PANTHER" id="PTHR35399">
    <property type="entry name" value="SLR8030 PROTEIN"/>
    <property type="match status" value="1"/>
</dbReference>
<dbReference type="OrthoDB" id="9801383at2"/>
<dbReference type="Proteomes" id="UP000253772">
    <property type="component" value="Chromosome c2"/>
</dbReference>
<protein>
    <submittedName>
        <fullName evidence="1">DUF839 domain-containing protein</fullName>
    </submittedName>
</protein>
<evidence type="ECO:0000313" key="1">
    <source>
        <dbReference type="EMBL" id="QBP11855.1"/>
    </source>
</evidence>
<dbReference type="PANTHER" id="PTHR35399:SF2">
    <property type="entry name" value="DUF839 DOMAIN-CONTAINING PROTEIN"/>
    <property type="match status" value="1"/>
</dbReference>
<dbReference type="EMBL" id="CP037901">
    <property type="protein sequence ID" value="QBP11855.1"/>
    <property type="molecule type" value="Genomic_DNA"/>
</dbReference>
<organism evidence="1 2">
    <name type="scientific">Cupriavidus metallidurans</name>
    <dbReference type="NCBI Taxonomy" id="119219"/>
    <lineage>
        <taxon>Bacteria</taxon>
        <taxon>Pseudomonadati</taxon>
        <taxon>Pseudomonadota</taxon>
        <taxon>Betaproteobacteria</taxon>
        <taxon>Burkholderiales</taxon>
        <taxon>Burkholderiaceae</taxon>
        <taxon>Cupriavidus</taxon>
    </lineage>
</organism>
<accession>A0A482IS11</accession>
<sequence>MSDQPLVARRRALKILGGAPMLPIGAAAASLASGMTAMEAAFAAAPRRKAGAAFTSATFTGMAAPSLDNPAAMATTTVGSSIKVSYSDDSAQEYALAYQPFFVTGDMLPDGKGGKVLAGGYYDIHNRAIMDTSVPGKTRQFFSDCPDGSSLLTVRGARVPGVKGNTVFAVVQFEYTTRDQANGDMYGMLPSPIAVITLDQDPKTGKLTPVRYHNVDTSAVNGLWITCGASLSPWNTHLSSEEYEPDAVKAATDKRLRGFSQNLYGDADRANPYHYGHLPEVTVHADGTGSIRKHYCLGRISHELVQVMPDERTVLMGDDATNGGLFMFIADRPRDLSSGKLYVAKWHQTSGTGPGAATLSWIALGSATSDEIRKLADGGIKVSDIMDVKTKDPADSAYTRILIDGKPNWVKVTPGQEKAAAFLETHRYAALVGGSLGFTKMEGTTVNIADRKAYSAISRIESSMLAGNAANAGDIRVEGPYSGAVYELNLRGAQTDHAGARIDSEWVPFDMAPVPALVSEDLGGGPKKAQDALGNFANPDKVATPDNLKFSESLRTLFVGEDSNTHVNNFLWAYNVDTKQLSRLLSCPAGAESTGLHAVDEINGWTYIMSNFQHPGDWEAGLHDKVKAQLDPLVRANYKDRFGAAVGYLTATPAAIRLGKRA</sequence>
<dbReference type="AlphaFoldDB" id="A0A482IS11"/>
<gene>
    <name evidence="1" type="ORF">DDF84_018785</name>
</gene>
<proteinExistence type="predicted"/>